<keyword evidence="10" id="KW-1185">Reference proteome</keyword>
<evidence type="ECO:0000256" key="7">
    <source>
        <dbReference type="SAM" id="MobiDB-lite"/>
    </source>
</evidence>
<keyword evidence="3 8" id="KW-0812">Transmembrane</keyword>
<evidence type="ECO:0000256" key="2">
    <source>
        <dbReference type="ARBA" id="ARBA00004394"/>
    </source>
</evidence>
<evidence type="ECO:0000313" key="10">
    <source>
        <dbReference type="Proteomes" id="UP001165289"/>
    </source>
</evidence>
<dbReference type="PANTHER" id="PTHR16133">
    <property type="entry name" value="SOLUTE CARRIER FAMILY 39 ZINC TRANSPORTER , MEMBER 9-RELATED"/>
    <property type="match status" value="1"/>
</dbReference>
<dbReference type="InterPro" id="IPR045891">
    <property type="entry name" value="ZIP9"/>
</dbReference>
<dbReference type="PANTHER" id="PTHR16133:SF0">
    <property type="entry name" value="ZINC_IRON REGULATED TRANSPORTER-RELATED PROTEIN 102B, ISOFORM E"/>
    <property type="match status" value="1"/>
</dbReference>
<comment type="subcellular location">
    <subcellularLocation>
        <location evidence="1">Endomembrane system</location>
        <topology evidence="1">Multi-pass membrane protein</topology>
    </subcellularLocation>
    <subcellularLocation>
        <location evidence="2">Golgi apparatus membrane</location>
    </subcellularLocation>
</comment>
<keyword evidence="6 8" id="KW-0472">Membrane</keyword>
<dbReference type="Pfam" id="PF02535">
    <property type="entry name" value="Zip"/>
    <property type="match status" value="1"/>
</dbReference>
<proteinExistence type="predicted"/>
<dbReference type="InterPro" id="IPR003689">
    <property type="entry name" value="ZIP"/>
</dbReference>
<feature type="transmembrane region" description="Helical" evidence="8">
    <location>
        <begin position="174"/>
        <end position="197"/>
    </location>
</feature>
<keyword evidence="5" id="KW-0333">Golgi apparatus</keyword>
<dbReference type="GO" id="GO:0046873">
    <property type="term" value="F:metal ion transmembrane transporter activity"/>
    <property type="evidence" value="ECO:0007669"/>
    <property type="project" value="InterPro"/>
</dbReference>
<dbReference type="GO" id="GO:0006829">
    <property type="term" value="P:zinc ion transport"/>
    <property type="evidence" value="ECO:0007669"/>
    <property type="project" value="InterPro"/>
</dbReference>
<feature type="transmembrane region" description="Helical" evidence="8">
    <location>
        <begin position="42"/>
        <end position="62"/>
    </location>
</feature>
<dbReference type="AlphaFoldDB" id="A0AAV7JU78"/>
<evidence type="ECO:0000256" key="3">
    <source>
        <dbReference type="ARBA" id="ARBA00022692"/>
    </source>
</evidence>
<evidence type="ECO:0000256" key="8">
    <source>
        <dbReference type="SAM" id="Phobius"/>
    </source>
</evidence>
<reference evidence="9 10" key="1">
    <citation type="journal article" date="2023" name="BMC Biol.">
        <title>The compact genome of the sponge Oopsacas minuta (Hexactinellida) is lacking key metazoan core genes.</title>
        <authorList>
            <person name="Santini S."/>
            <person name="Schenkelaars Q."/>
            <person name="Jourda C."/>
            <person name="Duchesne M."/>
            <person name="Belahbib H."/>
            <person name="Rocher C."/>
            <person name="Selva M."/>
            <person name="Riesgo A."/>
            <person name="Vervoort M."/>
            <person name="Leys S.P."/>
            <person name="Kodjabachian L."/>
            <person name="Le Bivic A."/>
            <person name="Borchiellini C."/>
            <person name="Claverie J.M."/>
            <person name="Renard E."/>
        </authorList>
    </citation>
    <scope>NUCLEOTIDE SEQUENCE [LARGE SCALE GENOMIC DNA]</scope>
    <source>
        <strain evidence="9">SPO-2</strain>
    </source>
</reference>
<feature type="transmembrane region" description="Helical" evidence="8">
    <location>
        <begin position="14"/>
        <end position="35"/>
    </location>
</feature>
<keyword evidence="4 8" id="KW-1133">Transmembrane helix</keyword>
<dbReference type="Proteomes" id="UP001165289">
    <property type="component" value="Unassembled WGS sequence"/>
</dbReference>
<evidence type="ECO:0000256" key="4">
    <source>
        <dbReference type="ARBA" id="ARBA00022989"/>
    </source>
</evidence>
<feature type="transmembrane region" description="Helical" evidence="8">
    <location>
        <begin position="276"/>
        <end position="293"/>
    </location>
</feature>
<dbReference type="EMBL" id="JAKMXF010000300">
    <property type="protein sequence ID" value="KAI6652044.1"/>
    <property type="molecule type" value="Genomic_DNA"/>
</dbReference>
<feature type="transmembrane region" description="Helical" evidence="8">
    <location>
        <begin position="243"/>
        <end position="264"/>
    </location>
</feature>
<evidence type="ECO:0000256" key="6">
    <source>
        <dbReference type="ARBA" id="ARBA00023136"/>
    </source>
</evidence>
<dbReference type="GO" id="GO:0000139">
    <property type="term" value="C:Golgi membrane"/>
    <property type="evidence" value="ECO:0007669"/>
    <property type="project" value="UniProtKB-SubCell"/>
</dbReference>
<name>A0AAV7JU78_9METZ</name>
<accession>A0AAV7JU78</accession>
<comment type="caution">
    <text evidence="9">The sequence shown here is derived from an EMBL/GenBank/DDBJ whole genome shotgun (WGS) entry which is preliminary data.</text>
</comment>
<evidence type="ECO:0000313" key="9">
    <source>
        <dbReference type="EMBL" id="KAI6652044.1"/>
    </source>
</evidence>
<feature type="transmembrane region" description="Helical" evidence="8">
    <location>
        <begin position="92"/>
        <end position="113"/>
    </location>
</feature>
<evidence type="ECO:0000256" key="5">
    <source>
        <dbReference type="ARBA" id="ARBA00023034"/>
    </source>
</evidence>
<gene>
    <name evidence="9" type="ORF">LOD99_4589</name>
</gene>
<feature type="region of interest" description="Disordered" evidence="7">
    <location>
        <begin position="123"/>
        <end position="143"/>
    </location>
</feature>
<sequence>METDYFMGHDLLRVIFYSFSMFIASYAAGYLPLYFNLSEKMIAYTSSLGAGLLIGTALAVIIPEGVNTLYSTENVVNTLDTSDQLQTDYRHVYLGTALVTGFLLMLIIDQLLFRDQHSHGHEEATISLPTSSEKQTSHKRTNQSTATIGLVVHSAADGIALGAASASGHSHVELLIFIAIMLHKAPAAFGLTSILLHAGCEKRKIKRHLLLFAVTAPIASLIIFLLLTRVYQEAVISDKINGIALLFSAGTFLYVATVHVIPELSQGKIQLGRCEVVYIIVGSILPLLFSVMHQH</sequence>
<organism evidence="9 10">
    <name type="scientific">Oopsacas minuta</name>
    <dbReference type="NCBI Taxonomy" id="111878"/>
    <lineage>
        <taxon>Eukaryota</taxon>
        <taxon>Metazoa</taxon>
        <taxon>Porifera</taxon>
        <taxon>Hexactinellida</taxon>
        <taxon>Hexasterophora</taxon>
        <taxon>Lyssacinosida</taxon>
        <taxon>Leucopsacidae</taxon>
        <taxon>Oopsacas</taxon>
    </lineage>
</organism>
<evidence type="ECO:0000256" key="1">
    <source>
        <dbReference type="ARBA" id="ARBA00004127"/>
    </source>
</evidence>
<feature type="transmembrane region" description="Helical" evidence="8">
    <location>
        <begin position="209"/>
        <end position="231"/>
    </location>
</feature>
<protein>
    <submittedName>
        <fullName evidence="9">Zinc transporter ZIP9-like</fullName>
    </submittedName>
</protein>